<reference evidence="2" key="1">
    <citation type="journal article" date="2021" name="PeerJ">
        <title>Extensive microbial diversity within the chicken gut microbiome revealed by metagenomics and culture.</title>
        <authorList>
            <person name="Gilroy R."/>
            <person name="Ravi A."/>
            <person name="Getino M."/>
            <person name="Pursley I."/>
            <person name="Horton D.L."/>
            <person name="Alikhan N.F."/>
            <person name="Baker D."/>
            <person name="Gharbi K."/>
            <person name="Hall N."/>
            <person name="Watson M."/>
            <person name="Adriaenssens E.M."/>
            <person name="Foster-Nyarko E."/>
            <person name="Jarju S."/>
            <person name="Secka A."/>
            <person name="Antonio M."/>
            <person name="Oren A."/>
            <person name="Chaudhuri R.R."/>
            <person name="La Ragione R."/>
            <person name="Hildebrand F."/>
            <person name="Pallen M.J."/>
        </authorList>
    </citation>
    <scope>NUCLEOTIDE SEQUENCE</scope>
    <source>
        <strain evidence="2">ChiSjej1B19-8411</strain>
    </source>
</reference>
<name>A0A9D2B355_9FIRM</name>
<dbReference type="Gene3D" id="3.40.50.720">
    <property type="entry name" value="NAD(P)-binding Rossmann-like Domain"/>
    <property type="match status" value="1"/>
</dbReference>
<sequence>MEKRISREEIREALCRRHTRRVQEKLEQARVAIAGLGGLGSSIAVNLARAGVGHLHLVDFDRVDLTNLNRQQYRLCHLGQFKTEALRKELLEINPWLDIMVDCVKVTEENLRELFAKDSMICEAFDVPECKAMLVNGILEYFPDKILVAASGMAGYGDSNQIRTRKITSHFYLCGDEKTDVDAAGGLMAPRVAICAGHQANLILQLILQGEIWKETSKSAIIDTVNV</sequence>
<accession>A0A9D2B355</accession>
<dbReference type="NCBIfam" id="NF006395">
    <property type="entry name" value="PRK08644.1"/>
    <property type="match status" value="1"/>
</dbReference>
<dbReference type="Proteomes" id="UP000886817">
    <property type="component" value="Unassembled WGS sequence"/>
</dbReference>
<dbReference type="AlphaFoldDB" id="A0A9D2B355"/>
<dbReference type="Pfam" id="PF00899">
    <property type="entry name" value="ThiF"/>
    <property type="match status" value="1"/>
</dbReference>
<feature type="domain" description="THIF-type NAD/FAD binding fold" evidence="1">
    <location>
        <begin position="20"/>
        <end position="210"/>
    </location>
</feature>
<dbReference type="InterPro" id="IPR012729">
    <property type="entry name" value="ThiF_fam2"/>
</dbReference>
<evidence type="ECO:0000313" key="2">
    <source>
        <dbReference type="EMBL" id="HIX59410.1"/>
    </source>
</evidence>
<comment type="caution">
    <text evidence="2">The sequence shown here is derived from an EMBL/GenBank/DDBJ whole genome shotgun (WGS) entry which is preliminary data.</text>
</comment>
<dbReference type="InterPro" id="IPR045886">
    <property type="entry name" value="ThiF/MoeB/HesA"/>
</dbReference>
<dbReference type="EMBL" id="DXEX01000150">
    <property type="protein sequence ID" value="HIX59410.1"/>
    <property type="molecule type" value="Genomic_DNA"/>
</dbReference>
<reference evidence="2" key="2">
    <citation type="submission" date="2021-04" db="EMBL/GenBank/DDBJ databases">
        <authorList>
            <person name="Gilroy R."/>
        </authorList>
    </citation>
    <scope>NUCLEOTIDE SEQUENCE</scope>
    <source>
        <strain evidence="2">ChiSjej1B19-8411</strain>
    </source>
</reference>
<dbReference type="GO" id="GO:0061503">
    <property type="term" value="F:tRNA threonylcarbamoyladenosine dehydratase"/>
    <property type="evidence" value="ECO:0007669"/>
    <property type="project" value="TreeGrafter"/>
</dbReference>
<protein>
    <submittedName>
        <fullName evidence="2">Thiamine biosynthesis protein ThiF</fullName>
    </submittedName>
</protein>
<evidence type="ECO:0000313" key="3">
    <source>
        <dbReference type="Proteomes" id="UP000886817"/>
    </source>
</evidence>
<dbReference type="InterPro" id="IPR000594">
    <property type="entry name" value="ThiF_NAD_FAD-bd"/>
</dbReference>
<dbReference type="PANTHER" id="PTHR43267">
    <property type="entry name" value="TRNA THREONYLCARBAMOYLADENOSINE DEHYDRATASE"/>
    <property type="match status" value="1"/>
</dbReference>
<dbReference type="PANTHER" id="PTHR43267:SF3">
    <property type="entry name" value="THIF PROTEIN"/>
    <property type="match status" value="1"/>
</dbReference>
<dbReference type="SUPFAM" id="SSF69572">
    <property type="entry name" value="Activating enzymes of the ubiquitin-like proteins"/>
    <property type="match status" value="1"/>
</dbReference>
<dbReference type="InterPro" id="IPR035985">
    <property type="entry name" value="Ubiquitin-activating_enz"/>
</dbReference>
<proteinExistence type="predicted"/>
<gene>
    <name evidence="2" type="primary">thiF</name>
    <name evidence="2" type="ORF">IAA45_06830</name>
</gene>
<evidence type="ECO:0000259" key="1">
    <source>
        <dbReference type="Pfam" id="PF00899"/>
    </source>
</evidence>
<dbReference type="NCBIfam" id="TIGR02354">
    <property type="entry name" value="thiF_fam2"/>
    <property type="match status" value="1"/>
</dbReference>
<dbReference type="GO" id="GO:0008641">
    <property type="term" value="F:ubiquitin-like modifier activating enzyme activity"/>
    <property type="evidence" value="ECO:0007669"/>
    <property type="project" value="InterPro"/>
</dbReference>
<organism evidence="2 3">
    <name type="scientific">Candidatus Blautia gallistercoris</name>
    <dbReference type="NCBI Taxonomy" id="2838490"/>
    <lineage>
        <taxon>Bacteria</taxon>
        <taxon>Bacillati</taxon>
        <taxon>Bacillota</taxon>
        <taxon>Clostridia</taxon>
        <taxon>Lachnospirales</taxon>
        <taxon>Lachnospiraceae</taxon>
        <taxon>Blautia</taxon>
    </lineage>
</organism>
<dbReference type="GO" id="GO:0061504">
    <property type="term" value="P:cyclic threonylcarbamoyladenosine biosynthetic process"/>
    <property type="evidence" value="ECO:0007669"/>
    <property type="project" value="TreeGrafter"/>
</dbReference>